<protein>
    <submittedName>
        <fullName evidence="1">Alpha/beta hydrolase</fullName>
    </submittedName>
</protein>
<name>A0A4Y8LKT7_9BACL</name>
<organism evidence="1 2">
    <name type="scientific">Jeotgalibacillus salarius</name>
    <dbReference type="NCBI Taxonomy" id="546023"/>
    <lineage>
        <taxon>Bacteria</taxon>
        <taxon>Bacillati</taxon>
        <taxon>Bacillota</taxon>
        <taxon>Bacilli</taxon>
        <taxon>Bacillales</taxon>
        <taxon>Caryophanaceae</taxon>
        <taxon>Jeotgalibacillus</taxon>
    </lineage>
</organism>
<sequence>MNVNKNVADTTKYTHIHSGSDTVCFMFSGAGYTYDKPLFYYSTMLMLEKKIDIVQVHYSFKEDVLKKPMDELIGTMMNDVNPVLSVVLDQHDYQHVIFLGKSLGTIPIACDLMQRELFADAKMILLTPLLKLEPVLEGMLYSEHEQLLVIGGKDPHYNNEQLLTLGRSGIHTSIIPEGNHSLDTGLYDTKGSLKALMDVMMMVKRFLDE</sequence>
<reference evidence="1 2" key="1">
    <citation type="submission" date="2019-03" db="EMBL/GenBank/DDBJ databases">
        <authorList>
            <person name="Yang Y."/>
        </authorList>
    </citation>
    <scope>NUCLEOTIDE SEQUENCE [LARGE SCALE GENOMIC DNA]</scope>
    <source>
        <strain evidence="1 2">ASL-1</strain>
    </source>
</reference>
<dbReference type="EMBL" id="SORX01000003">
    <property type="protein sequence ID" value="TFE02389.1"/>
    <property type="molecule type" value="Genomic_DNA"/>
</dbReference>
<accession>A0A4Y8LKT7</accession>
<proteinExistence type="predicted"/>
<gene>
    <name evidence="1" type="ORF">E2626_07355</name>
</gene>
<dbReference type="InterPro" id="IPR017018">
    <property type="entry name" value="UCP033634"/>
</dbReference>
<dbReference type="RefSeq" id="WP_134381086.1">
    <property type="nucleotide sequence ID" value="NZ_SORX01000003.1"/>
</dbReference>
<keyword evidence="2" id="KW-1185">Reference proteome</keyword>
<evidence type="ECO:0000313" key="2">
    <source>
        <dbReference type="Proteomes" id="UP000297776"/>
    </source>
</evidence>
<dbReference type="OrthoDB" id="1908495at2"/>
<evidence type="ECO:0000313" key="1">
    <source>
        <dbReference type="EMBL" id="TFE02389.1"/>
    </source>
</evidence>
<dbReference type="AlphaFoldDB" id="A0A4Y8LKT7"/>
<keyword evidence="1" id="KW-0378">Hydrolase</keyword>
<dbReference type="PIRSF" id="PIRSF033634">
    <property type="entry name" value="UCP033634"/>
    <property type="match status" value="1"/>
</dbReference>
<dbReference type="Proteomes" id="UP000297776">
    <property type="component" value="Unassembled WGS sequence"/>
</dbReference>
<comment type="caution">
    <text evidence="1">The sequence shown here is derived from an EMBL/GenBank/DDBJ whole genome shotgun (WGS) entry which is preliminary data.</text>
</comment>
<dbReference type="GO" id="GO:0016787">
    <property type="term" value="F:hydrolase activity"/>
    <property type="evidence" value="ECO:0007669"/>
    <property type="project" value="UniProtKB-KW"/>
</dbReference>